<reference evidence="3" key="1">
    <citation type="submission" date="2020-08" db="EMBL/GenBank/DDBJ databases">
        <title>Lacibacter sp. S13-6-6 genome sequencing.</title>
        <authorList>
            <person name="Jin L."/>
        </authorList>
    </citation>
    <scope>NUCLEOTIDE SEQUENCE [LARGE SCALE GENOMIC DNA]</scope>
    <source>
        <strain evidence="3">S13-6-6</strain>
    </source>
</reference>
<protein>
    <submittedName>
        <fullName evidence="2">T9SS type A sorting domain-containing protein</fullName>
    </submittedName>
</protein>
<dbReference type="AlphaFoldDB" id="A0A7G5XBX9"/>
<evidence type="ECO:0000259" key="1">
    <source>
        <dbReference type="Pfam" id="PF18962"/>
    </source>
</evidence>
<accession>A0A7G5XBX9</accession>
<dbReference type="RefSeq" id="WP_182801248.1">
    <property type="nucleotide sequence ID" value="NZ_CP060007.1"/>
</dbReference>
<dbReference type="InterPro" id="IPR026444">
    <property type="entry name" value="Secre_tail"/>
</dbReference>
<name>A0A7G5XBX9_9BACT</name>
<evidence type="ECO:0000313" key="3">
    <source>
        <dbReference type="Proteomes" id="UP000515344"/>
    </source>
</evidence>
<dbReference type="Pfam" id="PF13620">
    <property type="entry name" value="CarboxypepD_reg"/>
    <property type="match status" value="1"/>
</dbReference>
<dbReference type="SUPFAM" id="SSF49478">
    <property type="entry name" value="Cna protein B-type domain"/>
    <property type="match status" value="1"/>
</dbReference>
<gene>
    <name evidence="2" type="ORF">H4075_12880</name>
</gene>
<proteinExistence type="predicted"/>
<organism evidence="2 3">
    <name type="scientific">Lacibacter sediminis</name>
    <dbReference type="NCBI Taxonomy" id="2760713"/>
    <lineage>
        <taxon>Bacteria</taxon>
        <taxon>Pseudomonadati</taxon>
        <taxon>Bacteroidota</taxon>
        <taxon>Chitinophagia</taxon>
        <taxon>Chitinophagales</taxon>
        <taxon>Chitinophagaceae</taxon>
        <taxon>Lacibacter</taxon>
    </lineage>
</organism>
<dbReference type="KEGG" id="lacs:H4075_12880"/>
<feature type="domain" description="Secretion system C-terminal sorting" evidence="1">
    <location>
        <begin position="114"/>
        <end position="194"/>
    </location>
</feature>
<evidence type="ECO:0000313" key="2">
    <source>
        <dbReference type="EMBL" id="QNA42982.1"/>
    </source>
</evidence>
<dbReference type="NCBIfam" id="TIGR04183">
    <property type="entry name" value="Por_Secre_tail"/>
    <property type="match status" value="1"/>
</dbReference>
<dbReference type="EMBL" id="CP060007">
    <property type="protein sequence ID" value="QNA42982.1"/>
    <property type="molecule type" value="Genomic_DNA"/>
</dbReference>
<sequence length="196" mass="21829">MRALHGVIIITTKKAYHRKFVIRDAKTLLTVSNATVEAKSVKTGKVSYFIADAYGRFETDSLKTNDYDIIVSSIGYKTSKLNLKSILNSKSEIKLEPLDQKNEMLSIAKSAFYVYPNPVSQSTSINISFSNVKSGQYQIRIISSSGQLISSFQKQVSGKGETEQIHLNGKTLPGMYIVQIIDEQKKLIQSSKIVVQ</sequence>
<dbReference type="Pfam" id="PF18962">
    <property type="entry name" value="Por_Secre_tail"/>
    <property type="match status" value="1"/>
</dbReference>
<dbReference type="Gene3D" id="2.60.40.1120">
    <property type="entry name" value="Carboxypeptidase-like, regulatory domain"/>
    <property type="match status" value="1"/>
</dbReference>
<keyword evidence="3" id="KW-1185">Reference proteome</keyword>
<dbReference type="Proteomes" id="UP000515344">
    <property type="component" value="Chromosome"/>
</dbReference>